<dbReference type="SUPFAM" id="SSF53335">
    <property type="entry name" value="S-adenosyl-L-methionine-dependent methyltransferases"/>
    <property type="match status" value="1"/>
</dbReference>
<dbReference type="GO" id="GO:0032259">
    <property type="term" value="P:methylation"/>
    <property type="evidence" value="ECO:0007669"/>
    <property type="project" value="UniProtKB-KW"/>
</dbReference>
<dbReference type="Proteomes" id="UP000273982">
    <property type="component" value="Chromosome"/>
</dbReference>
<evidence type="ECO:0000256" key="2">
    <source>
        <dbReference type="ARBA" id="ARBA00022679"/>
    </source>
</evidence>
<accession>A0A3G8MA76</accession>
<feature type="domain" description="Methyltransferase" evidence="3">
    <location>
        <begin position="44"/>
        <end position="133"/>
    </location>
</feature>
<evidence type="ECO:0000313" key="5">
    <source>
        <dbReference type="Proteomes" id="UP000273982"/>
    </source>
</evidence>
<dbReference type="PANTHER" id="PTHR43861:SF1">
    <property type="entry name" value="TRANS-ACONITATE 2-METHYLTRANSFERASE"/>
    <property type="match status" value="1"/>
</dbReference>
<dbReference type="PANTHER" id="PTHR43861">
    <property type="entry name" value="TRANS-ACONITATE 2-METHYLTRANSFERASE-RELATED"/>
    <property type="match status" value="1"/>
</dbReference>
<keyword evidence="1 4" id="KW-0489">Methyltransferase</keyword>
<proteinExistence type="predicted"/>
<protein>
    <submittedName>
        <fullName evidence="4">Class I SAM-dependent methyltransferase</fullName>
    </submittedName>
</protein>
<dbReference type="KEGG" id="mros:EHO51_00310"/>
<evidence type="ECO:0000256" key="1">
    <source>
        <dbReference type="ARBA" id="ARBA00022603"/>
    </source>
</evidence>
<evidence type="ECO:0000313" key="4">
    <source>
        <dbReference type="EMBL" id="AZG78434.1"/>
    </source>
</evidence>
<reference evidence="4 5" key="1">
    <citation type="submission" date="2018-11" db="EMBL/GenBank/DDBJ databases">
        <title>Genome squencing of methanotrophic bacteria isolated from alkaline groundwater in Korea.</title>
        <authorList>
            <person name="Nguyen L.N."/>
        </authorList>
    </citation>
    <scope>NUCLEOTIDE SEQUENCE [LARGE SCALE GENOMIC DNA]</scope>
    <source>
        <strain evidence="4 5">GW6</strain>
    </source>
</reference>
<sequence length="248" mass="27586">MRMIDQYRTISTQYSAARKDDHTNFLETPTVQSVLGDLSGASAIDYACGTGHYSRLLKRLGAKNVLGVDLSPAMIEAARHEESQNALGIVYEVGDAATMAVFGSFDVATAAFLFNYAEDEQTLAQMFRSVAANVIPDGRLVAVVPNPDFVNGREDTLPYGFFLEEIGEGPMRLRVRMTFVGEEKFWIEFTQWSRRAYEDALAQAGFVDAEWTRFAVSKEGIERYGQKFWDAILANPKSVVLSARKKPA</sequence>
<dbReference type="Pfam" id="PF13649">
    <property type="entry name" value="Methyltransf_25"/>
    <property type="match status" value="1"/>
</dbReference>
<organism evidence="4 5">
    <name type="scientific">Methylocystis rosea</name>
    <dbReference type="NCBI Taxonomy" id="173366"/>
    <lineage>
        <taxon>Bacteria</taxon>
        <taxon>Pseudomonadati</taxon>
        <taxon>Pseudomonadota</taxon>
        <taxon>Alphaproteobacteria</taxon>
        <taxon>Hyphomicrobiales</taxon>
        <taxon>Methylocystaceae</taxon>
        <taxon>Methylocystis</taxon>
    </lineage>
</organism>
<dbReference type="AlphaFoldDB" id="A0A3G8MA76"/>
<keyword evidence="2 4" id="KW-0808">Transferase</keyword>
<dbReference type="Gene3D" id="3.40.50.150">
    <property type="entry name" value="Vaccinia Virus protein VP39"/>
    <property type="match status" value="1"/>
</dbReference>
<dbReference type="InterPro" id="IPR029063">
    <property type="entry name" value="SAM-dependent_MTases_sf"/>
</dbReference>
<dbReference type="EMBL" id="CP034086">
    <property type="protein sequence ID" value="AZG78434.1"/>
    <property type="molecule type" value="Genomic_DNA"/>
</dbReference>
<gene>
    <name evidence="4" type="ORF">EHO51_00310</name>
</gene>
<dbReference type="GO" id="GO:0008168">
    <property type="term" value="F:methyltransferase activity"/>
    <property type="evidence" value="ECO:0007669"/>
    <property type="project" value="UniProtKB-KW"/>
</dbReference>
<name>A0A3G8MA76_9HYPH</name>
<dbReference type="CDD" id="cd02440">
    <property type="entry name" value="AdoMet_MTases"/>
    <property type="match status" value="1"/>
</dbReference>
<dbReference type="InterPro" id="IPR041698">
    <property type="entry name" value="Methyltransf_25"/>
</dbReference>
<evidence type="ECO:0000259" key="3">
    <source>
        <dbReference type="Pfam" id="PF13649"/>
    </source>
</evidence>